<evidence type="ECO:0000256" key="4">
    <source>
        <dbReference type="SAM" id="SignalP"/>
    </source>
</evidence>
<dbReference type="OrthoDB" id="7672577at2"/>
<evidence type="ECO:0000313" key="6">
    <source>
        <dbReference type="Proteomes" id="UP000198634"/>
    </source>
</evidence>
<feature type="signal peptide" evidence="4">
    <location>
        <begin position="1"/>
        <end position="25"/>
    </location>
</feature>
<keyword evidence="6" id="KW-1185">Reference proteome</keyword>
<dbReference type="Proteomes" id="UP000198634">
    <property type="component" value="Unassembled WGS sequence"/>
</dbReference>
<name>A0A1H9BVN4_9RHOB</name>
<dbReference type="InterPro" id="IPR018389">
    <property type="entry name" value="DctP_fam"/>
</dbReference>
<dbReference type="Gene3D" id="3.40.190.170">
    <property type="entry name" value="Bacterial extracellular solute-binding protein, family 7"/>
    <property type="match status" value="1"/>
</dbReference>
<dbReference type="InterPro" id="IPR038404">
    <property type="entry name" value="TRAP_DctP_sf"/>
</dbReference>
<proteinExistence type="predicted"/>
<dbReference type="SUPFAM" id="SSF53850">
    <property type="entry name" value="Periplasmic binding protein-like II"/>
    <property type="match status" value="1"/>
</dbReference>
<dbReference type="AlphaFoldDB" id="A0A1H9BVN4"/>
<dbReference type="EMBL" id="FOEP01000003">
    <property type="protein sequence ID" value="SEP93036.1"/>
    <property type="molecule type" value="Genomic_DNA"/>
</dbReference>
<sequence>MYQKLNGILVAAAVSAAAFVTPAIAQTAMLYADHGPNRGTRAASTQWFLSEVEARTEGRIVVDQQWAGALLGAKAMLEGIGSDVASLGTLMGSLYPGEFTGWRVGDLPIVNPNEIAGAMAMHEMMVNNESLIAEFDRQNLKYLGSYSVGPAQMICNSGPITTLEDFDGLKVRYAGEYGNILSQFGAIPVSLSVSKAYQALDTGLIDCSQAYGYLILAYKLYEVTNQYVIFDEGTLQTNAMVMNKDAFEALDAADQKILIDVGTEMTKNNAMDTRKANKAAITKLQEGVDGHSVNVSYLSDEAKVKLHAASKASVDAWIEEANANGYDGQALLDEFQMRLAKNLEIYKD</sequence>
<dbReference type="PANTHER" id="PTHR33376:SF15">
    <property type="entry name" value="BLL6794 PROTEIN"/>
    <property type="match status" value="1"/>
</dbReference>
<reference evidence="5 6" key="1">
    <citation type="submission" date="2016-10" db="EMBL/GenBank/DDBJ databases">
        <authorList>
            <person name="de Groot N.N."/>
        </authorList>
    </citation>
    <scope>NUCLEOTIDE SEQUENCE [LARGE SCALE GENOMIC DNA]</scope>
    <source>
        <strain evidence="5 6">DSM 22007</strain>
    </source>
</reference>
<dbReference type="GO" id="GO:0055085">
    <property type="term" value="P:transmembrane transport"/>
    <property type="evidence" value="ECO:0007669"/>
    <property type="project" value="InterPro"/>
</dbReference>
<dbReference type="RefSeq" id="WP_090268751.1">
    <property type="nucleotide sequence ID" value="NZ_FOEP01000003.1"/>
</dbReference>
<comment type="subcellular location">
    <subcellularLocation>
        <location evidence="1">Periplasm</location>
    </subcellularLocation>
</comment>
<dbReference type="NCBIfam" id="NF037995">
    <property type="entry name" value="TRAP_S1"/>
    <property type="match status" value="1"/>
</dbReference>
<organism evidence="5 6">
    <name type="scientific">Thalassovita taeanensis</name>
    <dbReference type="NCBI Taxonomy" id="657014"/>
    <lineage>
        <taxon>Bacteria</taxon>
        <taxon>Pseudomonadati</taxon>
        <taxon>Pseudomonadota</taxon>
        <taxon>Alphaproteobacteria</taxon>
        <taxon>Rhodobacterales</taxon>
        <taxon>Roseobacteraceae</taxon>
        <taxon>Thalassovita</taxon>
    </lineage>
</organism>
<dbReference type="STRING" id="657014.SAMN04488092_10319"/>
<evidence type="ECO:0000256" key="2">
    <source>
        <dbReference type="ARBA" id="ARBA00022729"/>
    </source>
</evidence>
<dbReference type="CDD" id="cd13666">
    <property type="entry name" value="PBP2_TRAP_DctP_like_1"/>
    <property type="match status" value="1"/>
</dbReference>
<dbReference type="Pfam" id="PF03480">
    <property type="entry name" value="DctP"/>
    <property type="match status" value="1"/>
</dbReference>
<feature type="chain" id="PRO_5009300824" evidence="4">
    <location>
        <begin position="26"/>
        <end position="348"/>
    </location>
</feature>
<protein>
    <submittedName>
        <fullName evidence="5">TRAP-type C4-dicarboxylate transport system, substrate-binding protein</fullName>
    </submittedName>
</protein>
<evidence type="ECO:0000256" key="1">
    <source>
        <dbReference type="ARBA" id="ARBA00004418"/>
    </source>
</evidence>
<keyword evidence="3" id="KW-0574">Periplasm</keyword>
<gene>
    <name evidence="5" type="ORF">SAMN04488092_10319</name>
</gene>
<evidence type="ECO:0000256" key="3">
    <source>
        <dbReference type="ARBA" id="ARBA00022764"/>
    </source>
</evidence>
<evidence type="ECO:0000313" key="5">
    <source>
        <dbReference type="EMBL" id="SEP93036.1"/>
    </source>
</evidence>
<dbReference type="GO" id="GO:0042597">
    <property type="term" value="C:periplasmic space"/>
    <property type="evidence" value="ECO:0007669"/>
    <property type="project" value="UniProtKB-SubCell"/>
</dbReference>
<dbReference type="PANTHER" id="PTHR33376">
    <property type="match status" value="1"/>
</dbReference>
<keyword evidence="2 4" id="KW-0732">Signal</keyword>
<accession>A0A1H9BVN4</accession>